<dbReference type="AlphaFoldDB" id="A0A0F9EHW6"/>
<dbReference type="InterPro" id="IPR036291">
    <property type="entry name" value="NAD(P)-bd_dom_sf"/>
</dbReference>
<dbReference type="Gene3D" id="3.90.25.10">
    <property type="entry name" value="UDP-galactose 4-epimerase, domain 1"/>
    <property type="match status" value="2"/>
</dbReference>
<organism evidence="6">
    <name type="scientific">marine sediment metagenome</name>
    <dbReference type="NCBI Taxonomy" id="412755"/>
    <lineage>
        <taxon>unclassified sequences</taxon>
        <taxon>metagenomes</taxon>
        <taxon>ecological metagenomes</taxon>
    </lineage>
</organism>
<comment type="similarity">
    <text evidence="2">Belongs to the NAD(P)-dependent epimerase/dehydratase family. GDP-mannose 4,6-dehydratase subfamily.</text>
</comment>
<protein>
    <recommendedName>
        <fullName evidence="3">GDP-mannose 4,6-dehydratase</fullName>
        <ecNumber evidence="3">4.2.1.47</ecNumber>
    </recommendedName>
</protein>
<evidence type="ECO:0000256" key="3">
    <source>
        <dbReference type="ARBA" id="ARBA00011989"/>
    </source>
</evidence>
<sequence length="160" mass="18648">MFASNGILFNHESPRRGETFVTRKIIRGAIAIKRGKTKTIELGNLDAKRDWGFAGDYVEAIWRILQHDRPDDFVVSTGEYYSVKEFVIEAFNYVGLDPWKYVETTEDYYRPNEVPALLGDASKIRTVLHWKPKVNFKQLTKMMIDSDMKLAEKELREKNL</sequence>
<dbReference type="EMBL" id="LAZR01036935">
    <property type="protein sequence ID" value="KKL23543.1"/>
    <property type="molecule type" value="Genomic_DNA"/>
</dbReference>
<evidence type="ECO:0000313" key="6">
    <source>
        <dbReference type="EMBL" id="KKL23543.1"/>
    </source>
</evidence>
<evidence type="ECO:0000256" key="4">
    <source>
        <dbReference type="ARBA" id="ARBA00023239"/>
    </source>
</evidence>
<evidence type="ECO:0000256" key="2">
    <source>
        <dbReference type="ARBA" id="ARBA00009263"/>
    </source>
</evidence>
<accession>A0A0F9EHW6</accession>
<dbReference type="GO" id="GO:0042351">
    <property type="term" value="P:'de novo' GDP-L-fucose biosynthetic process"/>
    <property type="evidence" value="ECO:0007669"/>
    <property type="project" value="TreeGrafter"/>
</dbReference>
<comment type="cofactor">
    <cofactor evidence="1">
        <name>NADP(+)</name>
        <dbReference type="ChEBI" id="CHEBI:58349"/>
    </cofactor>
</comment>
<dbReference type="EC" id="4.2.1.47" evidence="3"/>
<dbReference type="InterPro" id="IPR006368">
    <property type="entry name" value="GDP_Man_deHydtase"/>
</dbReference>
<dbReference type="PANTHER" id="PTHR43715">
    <property type="entry name" value="GDP-MANNOSE 4,6-DEHYDRATASE"/>
    <property type="match status" value="1"/>
</dbReference>
<dbReference type="Gene3D" id="3.40.50.720">
    <property type="entry name" value="NAD(P)-binding Rossmann-like Domain"/>
    <property type="match status" value="2"/>
</dbReference>
<proteinExistence type="inferred from homology"/>
<comment type="caution">
    <text evidence="6">The sequence shown here is derived from an EMBL/GenBank/DDBJ whole genome shotgun (WGS) entry which is preliminary data.</text>
</comment>
<feature type="domain" description="NAD(P)-binding" evidence="5">
    <location>
        <begin position="1"/>
        <end position="143"/>
    </location>
</feature>
<dbReference type="SUPFAM" id="SSF51735">
    <property type="entry name" value="NAD(P)-binding Rossmann-fold domains"/>
    <property type="match status" value="1"/>
</dbReference>
<evidence type="ECO:0000256" key="1">
    <source>
        <dbReference type="ARBA" id="ARBA00001937"/>
    </source>
</evidence>
<name>A0A0F9EHW6_9ZZZZ</name>
<keyword evidence="4" id="KW-0456">Lyase</keyword>
<dbReference type="InterPro" id="IPR016040">
    <property type="entry name" value="NAD(P)-bd_dom"/>
</dbReference>
<dbReference type="PANTHER" id="PTHR43715:SF1">
    <property type="entry name" value="GDP-MANNOSE 4,6 DEHYDRATASE"/>
    <property type="match status" value="1"/>
</dbReference>
<gene>
    <name evidence="6" type="ORF">LCGC14_2424350</name>
</gene>
<dbReference type="GO" id="GO:0008446">
    <property type="term" value="F:GDP-mannose 4,6-dehydratase activity"/>
    <property type="evidence" value="ECO:0007669"/>
    <property type="project" value="UniProtKB-EC"/>
</dbReference>
<evidence type="ECO:0000259" key="5">
    <source>
        <dbReference type="Pfam" id="PF16363"/>
    </source>
</evidence>
<reference evidence="6" key="1">
    <citation type="journal article" date="2015" name="Nature">
        <title>Complex archaea that bridge the gap between prokaryotes and eukaryotes.</title>
        <authorList>
            <person name="Spang A."/>
            <person name="Saw J.H."/>
            <person name="Jorgensen S.L."/>
            <person name="Zaremba-Niedzwiedzka K."/>
            <person name="Martijn J."/>
            <person name="Lind A.E."/>
            <person name="van Eijk R."/>
            <person name="Schleper C."/>
            <person name="Guy L."/>
            <person name="Ettema T.J."/>
        </authorList>
    </citation>
    <scope>NUCLEOTIDE SEQUENCE</scope>
</reference>
<dbReference type="Pfam" id="PF16363">
    <property type="entry name" value="GDP_Man_Dehyd"/>
    <property type="match status" value="1"/>
</dbReference>